<dbReference type="PANTHER" id="PTHR31965:SF1">
    <property type="entry name" value="TRANSMEMBRANE PROTEIN 42"/>
    <property type="match status" value="1"/>
</dbReference>
<organism evidence="3 4">
    <name type="scientific">Saxophila tyrrhenica</name>
    <dbReference type="NCBI Taxonomy" id="1690608"/>
    <lineage>
        <taxon>Eukaryota</taxon>
        <taxon>Fungi</taxon>
        <taxon>Dikarya</taxon>
        <taxon>Ascomycota</taxon>
        <taxon>Pezizomycotina</taxon>
        <taxon>Dothideomycetes</taxon>
        <taxon>Dothideomycetidae</taxon>
        <taxon>Mycosphaerellales</taxon>
        <taxon>Extremaceae</taxon>
        <taxon>Saxophila</taxon>
    </lineage>
</organism>
<evidence type="ECO:0008006" key="5">
    <source>
        <dbReference type="Google" id="ProtNLM"/>
    </source>
</evidence>
<feature type="region of interest" description="Disordered" evidence="1">
    <location>
        <begin position="136"/>
        <end position="179"/>
    </location>
</feature>
<reference evidence="3 4" key="1">
    <citation type="submission" date="2023-08" db="EMBL/GenBank/DDBJ databases">
        <title>Black Yeasts Isolated from many extreme environments.</title>
        <authorList>
            <person name="Coleine C."/>
            <person name="Stajich J.E."/>
            <person name="Selbmann L."/>
        </authorList>
    </citation>
    <scope>NUCLEOTIDE SEQUENCE [LARGE SCALE GENOMIC DNA]</scope>
    <source>
        <strain evidence="3 4">CCFEE 5935</strain>
    </source>
</reference>
<dbReference type="InterPro" id="IPR039632">
    <property type="entry name" value="TMEM42"/>
</dbReference>
<dbReference type="PANTHER" id="PTHR31965">
    <property type="entry name" value="TRANSMEMBRANE PROTEIN 42"/>
    <property type="match status" value="1"/>
</dbReference>
<dbReference type="PROSITE" id="PS51257">
    <property type="entry name" value="PROKAR_LIPOPROTEIN"/>
    <property type="match status" value="1"/>
</dbReference>
<feature type="transmembrane region" description="Helical" evidence="2">
    <location>
        <begin position="90"/>
        <end position="110"/>
    </location>
</feature>
<dbReference type="SUPFAM" id="SSF103481">
    <property type="entry name" value="Multidrug resistance efflux transporter EmrE"/>
    <property type="match status" value="1"/>
</dbReference>
<feature type="transmembrane region" description="Helical" evidence="2">
    <location>
        <begin position="57"/>
        <end position="78"/>
    </location>
</feature>
<protein>
    <recommendedName>
        <fullName evidence="5">Transmembrane protein 42</fullName>
    </recommendedName>
</protein>
<dbReference type="InterPro" id="IPR037185">
    <property type="entry name" value="EmrE-like"/>
</dbReference>
<accession>A0AAV9NZG6</accession>
<feature type="compositionally biased region" description="Basic and acidic residues" evidence="1">
    <location>
        <begin position="136"/>
        <end position="159"/>
    </location>
</feature>
<feature type="transmembrane region" description="Helical" evidence="2">
    <location>
        <begin position="116"/>
        <end position="133"/>
    </location>
</feature>
<name>A0AAV9NZG6_9PEZI</name>
<keyword evidence="2" id="KW-1133">Transmembrane helix</keyword>
<dbReference type="Proteomes" id="UP001337655">
    <property type="component" value="Unassembled WGS sequence"/>
</dbReference>
<dbReference type="AlphaFoldDB" id="A0AAV9NZG6"/>
<gene>
    <name evidence="3" type="ORF">LTR77_009363</name>
</gene>
<keyword evidence="4" id="KW-1185">Reference proteome</keyword>
<evidence type="ECO:0000256" key="2">
    <source>
        <dbReference type="SAM" id="Phobius"/>
    </source>
</evidence>
<proteinExistence type="predicted"/>
<keyword evidence="2" id="KW-0472">Membrane</keyword>
<sequence length="179" mass="18989">MSSSKSQWLLYAILSGGCAALNGVFAKLTTTHLTTSWASSVSRLLGQDESSYVVESVVRIGFFLLNLTFNGIMWTLFTRALTLANSTVRVSVLNTSANFVLTALLGAAVFGETLPGLWWVGAALLVAGSVIIGRRDEGAAEGEKQRETGKEELKAREDASSTGVGGADSASSRRRKPKT</sequence>
<keyword evidence="2" id="KW-0812">Transmembrane</keyword>
<evidence type="ECO:0000256" key="1">
    <source>
        <dbReference type="SAM" id="MobiDB-lite"/>
    </source>
</evidence>
<evidence type="ECO:0000313" key="3">
    <source>
        <dbReference type="EMBL" id="KAK5165265.1"/>
    </source>
</evidence>
<evidence type="ECO:0000313" key="4">
    <source>
        <dbReference type="Proteomes" id="UP001337655"/>
    </source>
</evidence>
<dbReference type="GeneID" id="89930695"/>
<comment type="caution">
    <text evidence="3">The sequence shown here is derived from an EMBL/GenBank/DDBJ whole genome shotgun (WGS) entry which is preliminary data.</text>
</comment>
<dbReference type="RefSeq" id="XP_064655408.1">
    <property type="nucleotide sequence ID" value="XM_064806591.1"/>
</dbReference>
<dbReference type="EMBL" id="JAVRRT010000017">
    <property type="protein sequence ID" value="KAK5165265.1"/>
    <property type="molecule type" value="Genomic_DNA"/>
</dbReference>